<sequence>MKSTEPFPSSFRAARPRADKNCPPNPDAGQSWQSTQPFSSSFLAARLAEYTSGGQRPIRPDAGRPADQDSTQLAPASHVLASVRGRALSPGPEQSGKHQPAGDSLDQLVLRWDPRVRIVFRQTRALTIQIDRAEQQDVAVLSKPSSSGQPVWVNLLGCIQSRSEPVFSVAAGSIQCDFAYIPNCDSMVLLNLASPIEIQHVSHSDFSREVPAKGHANPQSRHLEIVYC</sequence>
<organism evidence="2 3">
    <name type="scientific">Cryphonectria parasitica (strain ATCC 38755 / EP155)</name>
    <dbReference type="NCBI Taxonomy" id="660469"/>
    <lineage>
        <taxon>Eukaryota</taxon>
        <taxon>Fungi</taxon>
        <taxon>Dikarya</taxon>
        <taxon>Ascomycota</taxon>
        <taxon>Pezizomycotina</taxon>
        <taxon>Sordariomycetes</taxon>
        <taxon>Sordariomycetidae</taxon>
        <taxon>Diaporthales</taxon>
        <taxon>Cryphonectriaceae</taxon>
        <taxon>Cryphonectria-Endothia species complex</taxon>
        <taxon>Cryphonectria</taxon>
    </lineage>
</organism>
<dbReference type="AlphaFoldDB" id="A0A9P4XZ22"/>
<gene>
    <name evidence="2" type="ORF">M406DRAFT_332017</name>
</gene>
<accession>A0A9P4XZ22</accession>
<comment type="caution">
    <text evidence="2">The sequence shown here is derived from an EMBL/GenBank/DDBJ whole genome shotgun (WGS) entry which is preliminary data.</text>
</comment>
<name>A0A9P4XZ22_CRYP1</name>
<dbReference type="Proteomes" id="UP000803844">
    <property type="component" value="Unassembled WGS sequence"/>
</dbReference>
<protein>
    <submittedName>
        <fullName evidence="2">Uncharacterized protein</fullName>
    </submittedName>
</protein>
<feature type="compositionally biased region" description="Polar residues" evidence="1">
    <location>
        <begin position="28"/>
        <end position="42"/>
    </location>
</feature>
<evidence type="ECO:0000313" key="2">
    <source>
        <dbReference type="EMBL" id="KAF3763529.1"/>
    </source>
</evidence>
<dbReference type="GeneID" id="63837827"/>
<reference evidence="2" key="1">
    <citation type="journal article" date="2020" name="Phytopathology">
        <title>Genome sequence of the chestnut blight fungus Cryphonectria parasitica EP155: A fundamental resource for an archetypical invasive plant pathogen.</title>
        <authorList>
            <person name="Crouch J.A."/>
            <person name="Dawe A."/>
            <person name="Aerts A."/>
            <person name="Barry K."/>
            <person name="Churchill A.C.L."/>
            <person name="Grimwood J."/>
            <person name="Hillman B."/>
            <person name="Milgroom M.G."/>
            <person name="Pangilinan J."/>
            <person name="Smith M."/>
            <person name="Salamov A."/>
            <person name="Schmutz J."/>
            <person name="Yadav J."/>
            <person name="Grigoriev I.V."/>
            <person name="Nuss D."/>
        </authorList>
    </citation>
    <scope>NUCLEOTIDE SEQUENCE</scope>
    <source>
        <strain evidence="2">EP155</strain>
    </source>
</reference>
<keyword evidence="3" id="KW-1185">Reference proteome</keyword>
<evidence type="ECO:0000256" key="1">
    <source>
        <dbReference type="SAM" id="MobiDB-lite"/>
    </source>
</evidence>
<dbReference type="EMBL" id="MU032349">
    <property type="protein sequence ID" value="KAF3763529.1"/>
    <property type="molecule type" value="Genomic_DNA"/>
</dbReference>
<feature type="region of interest" description="Disordered" evidence="1">
    <location>
        <begin position="1"/>
        <end position="71"/>
    </location>
</feature>
<evidence type="ECO:0000313" key="3">
    <source>
        <dbReference type="Proteomes" id="UP000803844"/>
    </source>
</evidence>
<proteinExistence type="predicted"/>
<feature type="compositionally biased region" description="Basic and acidic residues" evidence="1">
    <location>
        <begin position="58"/>
        <end position="67"/>
    </location>
</feature>
<dbReference type="RefSeq" id="XP_040774490.1">
    <property type="nucleotide sequence ID" value="XM_040920698.1"/>
</dbReference>